<comment type="caution">
    <text evidence="8">The sequence shown here is derived from an EMBL/GenBank/DDBJ whole genome shotgun (WGS) entry which is preliminary data.</text>
</comment>
<dbReference type="HOGENOM" id="CLU_1538998_0_0_11"/>
<reference evidence="8 9" key="1">
    <citation type="journal article" date="2011" name="Stand. Genomic Sci.">
        <title>High quality draft genome sequence of Segniliparus rugosus CDC 945(T)= (ATCC BAA-974(T)).</title>
        <authorList>
            <person name="Earl A.M."/>
            <person name="Desjardins C.A."/>
            <person name="Fitzgerald M.G."/>
            <person name="Arachchi H.M."/>
            <person name="Zeng Q."/>
            <person name="Mehta T."/>
            <person name="Griggs A."/>
            <person name="Birren B.W."/>
            <person name="Toney N.C."/>
            <person name="Carr J."/>
            <person name="Posey J."/>
            <person name="Butler W.R."/>
        </authorList>
    </citation>
    <scope>NUCLEOTIDE SEQUENCE [LARGE SCALE GENOMIC DNA]</scope>
    <source>
        <strain evidence="9">ATCC BAA-974 / DSM 45345 / CCUG 50838 / CIP 108380 / JCM 13579 / CDC 945</strain>
    </source>
</reference>
<dbReference type="GO" id="GO:0005886">
    <property type="term" value="C:plasma membrane"/>
    <property type="evidence" value="ECO:0007669"/>
    <property type="project" value="UniProtKB-SubCell"/>
</dbReference>
<keyword evidence="5 7" id="KW-1133">Transmembrane helix</keyword>
<protein>
    <submittedName>
        <fullName evidence="8">Uncharacterized protein</fullName>
    </submittedName>
</protein>
<dbReference type="InterPro" id="IPR038468">
    <property type="entry name" value="MmpS_C"/>
</dbReference>
<dbReference type="RefSeq" id="WP_021030462.1">
    <property type="nucleotide sequence ID" value="NZ_KI391954.1"/>
</dbReference>
<evidence type="ECO:0000256" key="4">
    <source>
        <dbReference type="ARBA" id="ARBA00022692"/>
    </source>
</evidence>
<feature type="transmembrane region" description="Helical" evidence="7">
    <location>
        <begin position="34"/>
        <end position="52"/>
    </location>
</feature>
<dbReference type="EMBL" id="ACZI02000003">
    <property type="protein sequence ID" value="EFV15126.2"/>
    <property type="molecule type" value="Genomic_DNA"/>
</dbReference>
<evidence type="ECO:0000256" key="1">
    <source>
        <dbReference type="ARBA" id="ARBA00004236"/>
    </source>
</evidence>
<sequence>MLDVTDDTSGGRDAQFERSKPLKTALVFLVKRHGWIYLLILALWCGATGYVLTRDQVALPETGRKPQRPPHAALTLSPPPKSISYEVTSSTPSPITITYLDGEGQTQRFTGSAPWRAQITSRDIASAAGVTALSDGGTLTCRIVVDGSVADEKTQTGSTPSVICILNALQPSTRVQ</sequence>
<dbReference type="Pfam" id="PF05423">
    <property type="entry name" value="Mycobact_memb"/>
    <property type="match status" value="1"/>
</dbReference>
<keyword evidence="9" id="KW-1185">Reference proteome</keyword>
<dbReference type="STRING" id="679197.HMPREF9336_00033"/>
<organism evidence="8 9">
    <name type="scientific">Segniliparus rugosus (strain ATCC BAA-974 / DSM 45345 / CCUG 50838 / CIP 108380 / JCM 13579 / CDC 945)</name>
    <dbReference type="NCBI Taxonomy" id="679197"/>
    <lineage>
        <taxon>Bacteria</taxon>
        <taxon>Bacillati</taxon>
        <taxon>Actinomycetota</taxon>
        <taxon>Actinomycetes</taxon>
        <taxon>Mycobacteriales</taxon>
        <taxon>Segniliparaceae</taxon>
        <taxon>Segniliparus</taxon>
    </lineage>
</organism>
<keyword evidence="6 7" id="KW-0472">Membrane</keyword>
<dbReference type="Proteomes" id="UP000004816">
    <property type="component" value="Unassembled WGS sequence"/>
</dbReference>
<dbReference type="OrthoDB" id="4762577at2"/>
<comment type="subcellular location">
    <subcellularLocation>
        <location evidence="1">Cell membrane</location>
    </subcellularLocation>
</comment>
<evidence type="ECO:0000313" key="9">
    <source>
        <dbReference type="Proteomes" id="UP000004816"/>
    </source>
</evidence>
<accession>E5XKL4</accession>
<keyword evidence="4 7" id="KW-0812">Transmembrane</keyword>
<name>E5XKL4_SEGRC</name>
<dbReference type="AlphaFoldDB" id="E5XKL4"/>
<evidence type="ECO:0000256" key="2">
    <source>
        <dbReference type="ARBA" id="ARBA00007531"/>
    </source>
</evidence>
<evidence type="ECO:0000256" key="3">
    <source>
        <dbReference type="ARBA" id="ARBA00022475"/>
    </source>
</evidence>
<evidence type="ECO:0000313" key="8">
    <source>
        <dbReference type="EMBL" id="EFV15126.2"/>
    </source>
</evidence>
<gene>
    <name evidence="8" type="ORF">HMPREF9336_00033</name>
</gene>
<dbReference type="Gene3D" id="2.60.40.2880">
    <property type="entry name" value="MmpS1-5, C-terminal soluble domain"/>
    <property type="match status" value="1"/>
</dbReference>
<keyword evidence="3" id="KW-1003">Cell membrane</keyword>
<dbReference type="InterPro" id="IPR008693">
    <property type="entry name" value="MmpS"/>
</dbReference>
<evidence type="ECO:0000256" key="5">
    <source>
        <dbReference type="ARBA" id="ARBA00022989"/>
    </source>
</evidence>
<evidence type="ECO:0000256" key="7">
    <source>
        <dbReference type="SAM" id="Phobius"/>
    </source>
</evidence>
<evidence type="ECO:0000256" key="6">
    <source>
        <dbReference type="ARBA" id="ARBA00023136"/>
    </source>
</evidence>
<proteinExistence type="inferred from homology"/>
<comment type="similarity">
    <text evidence="2">Belongs to the MmpS family.</text>
</comment>